<dbReference type="CDD" id="cd08267">
    <property type="entry name" value="MDR1"/>
    <property type="match status" value="1"/>
</dbReference>
<evidence type="ECO:0000259" key="1">
    <source>
        <dbReference type="SMART" id="SM00829"/>
    </source>
</evidence>
<dbReference type="AlphaFoldDB" id="A0A7C9FN80"/>
<dbReference type="SUPFAM" id="SSF50129">
    <property type="entry name" value="GroES-like"/>
    <property type="match status" value="1"/>
</dbReference>
<dbReference type="Gene3D" id="3.40.50.720">
    <property type="entry name" value="NAD(P)-binding Rossmann-like Domain"/>
    <property type="match status" value="1"/>
</dbReference>
<dbReference type="InterPro" id="IPR013154">
    <property type="entry name" value="ADH-like_N"/>
</dbReference>
<dbReference type="InterPro" id="IPR020843">
    <property type="entry name" value="ER"/>
</dbReference>
<dbReference type="Pfam" id="PF08240">
    <property type="entry name" value="ADH_N"/>
    <property type="match status" value="1"/>
</dbReference>
<accession>A0A7C9FN80</accession>
<dbReference type="RefSeq" id="WP_152757304.1">
    <property type="nucleotide sequence ID" value="NZ_WHLY01000002.1"/>
</dbReference>
<evidence type="ECO:0000313" key="2">
    <source>
        <dbReference type="EMBL" id="MPR32671.1"/>
    </source>
</evidence>
<dbReference type="PANTHER" id="PTHR44013">
    <property type="entry name" value="ZINC-TYPE ALCOHOL DEHYDROGENASE-LIKE PROTEIN C16A3.02C"/>
    <property type="match status" value="1"/>
</dbReference>
<proteinExistence type="predicted"/>
<dbReference type="PANTHER" id="PTHR44013:SF1">
    <property type="entry name" value="ZINC-TYPE ALCOHOL DEHYDROGENASE-LIKE PROTEIN C16A3.02C"/>
    <property type="match status" value="1"/>
</dbReference>
<sequence>MKAAFFTQYGPPEVLSVREVEKPAPNENEVLVRVYATTVNRTDCANLTAQPFIMRFINGLTKPRQPIPGTDFAGEIEAIGGNVQSFKVGDKVWGFGDYGIKSQAEYLCFPEGKAIARFPDNLTYEQAAASLEGAHYAYHFINKVKLNPSQKVLVNGATGAIGSALLQFLKYHGLYVTAVCNTKNIGLIKSLGADKIIDYTRQDFTTDDEKYDFIFDAVGKSTFGRCKPLLKAKGTYISSELGPGSQNVFLALWGLWASGKKVIFPIPSDIRGSMAFIRDLIEKGKFRPVIDRTYPLEEIAEAYRFVLTGQKTGNVVITM</sequence>
<dbReference type="SMART" id="SM00829">
    <property type="entry name" value="PKS_ER"/>
    <property type="match status" value="1"/>
</dbReference>
<dbReference type="EMBL" id="WHLY01000002">
    <property type="protein sequence ID" value="MPR32671.1"/>
    <property type="molecule type" value="Genomic_DNA"/>
</dbReference>
<dbReference type="InterPro" id="IPR036291">
    <property type="entry name" value="NAD(P)-bd_dom_sf"/>
</dbReference>
<gene>
    <name evidence="2" type="ORF">GBK04_04720</name>
</gene>
<dbReference type="Gene3D" id="3.90.180.10">
    <property type="entry name" value="Medium-chain alcohol dehydrogenases, catalytic domain"/>
    <property type="match status" value="1"/>
</dbReference>
<dbReference type="SUPFAM" id="SSF51735">
    <property type="entry name" value="NAD(P)-binding Rossmann-fold domains"/>
    <property type="match status" value="1"/>
</dbReference>
<dbReference type="InterPro" id="IPR011032">
    <property type="entry name" value="GroES-like_sf"/>
</dbReference>
<dbReference type="InterPro" id="IPR052733">
    <property type="entry name" value="Chloroplast_QOR"/>
</dbReference>
<dbReference type="GO" id="GO:0016491">
    <property type="term" value="F:oxidoreductase activity"/>
    <property type="evidence" value="ECO:0007669"/>
    <property type="project" value="InterPro"/>
</dbReference>
<dbReference type="Pfam" id="PF13602">
    <property type="entry name" value="ADH_zinc_N_2"/>
    <property type="match status" value="1"/>
</dbReference>
<comment type="caution">
    <text evidence="2">The sequence shown here is derived from an EMBL/GenBank/DDBJ whole genome shotgun (WGS) entry which is preliminary data.</text>
</comment>
<organism evidence="2 3">
    <name type="scientific">Salmonirosea aquatica</name>
    <dbReference type="NCBI Taxonomy" id="2654236"/>
    <lineage>
        <taxon>Bacteria</taxon>
        <taxon>Pseudomonadati</taxon>
        <taxon>Bacteroidota</taxon>
        <taxon>Cytophagia</taxon>
        <taxon>Cytophagales</taxon>
        <taxon>Spirosomataceae</taxon>
        <taxon>Salmonirosea</taxon>
    </lineage>
</organism>
<keyword evidence="3" id="KW-1185">Reference proteome</keyword>
<dbReference type="Proteomes" id="UP000479293">
    <property type="component" value="Unassembled WGS sequence"/>
</dbReference>
<name>A0A7C9FN80_9BACT</name>
<feature type="domain" description="Enoyl reductase (ER)" evidence="1">
    <location>
        <begin position="10"/>
        <end position="317"/>
    </location>
</feature>
<reference evidence="2 3" key="1">
    <citation type="submission" date="2019-10" db="EMBL/GenBank/DDBJ databases">
        <title>Draft Genome Sequence of Cytophagaceae sp. SJW1-29.</title>
        <authorList>
            <person name="Choi A."/>
        </authorList>
    </citation>
    <scope>NUCLEOTIDE SEQUENCE [LARGE SCALE GENOMIC DNA]</scope>
    <source>
        <strain evidence="2 3">SJW1-29</strain>
    </source>
</reference>
<evidence type="ECO:0000313" key="3">
    <source>
        <dbReference type="Proteomes" id="UP000479293"/>
    </source>
</evidence>
<protein>
    <submittedName>
        <fullName evidence="2">Zinc-binding dehydrogenase</fullName>
    </submittedName>
</protein>